<keyword evidence="3" id="KW-1185">Reference proteome</keyword>
<sequence>MHGPATAGWLLVALCAAAGGFCLLRLRGGAPEQRRSAGGEALMGFGMAAMAVPAAVLTPPRWVWAGYAVVFGAAALHVLMPARGGERANAPRTDRSSRHRHRSHHLLGMLAMVYMAGVMAAAPGGAHGAHAGAGVGGTPLVTGVLLVYFAGYVLWSGTRLLPVAATDPAPPGQAVAVAGWGGRPELVSACRLSMGLAMLAMLMTL</sequence>
<feature type="transmembrane region" description="Helical" evidence="1">
    <location>
        <begin position="62"/>
        <end position="82"/>
    </location>
</feature>
<feature type="transmembrane region" description="Helical" evidence="1">
    <location>
        <begin position="6"/>
        <end position="26"/>
    </location>
</feature>
<feature type="transmembrane region" description="Helical" evidence="1">
    <location>
        <begin position="134"/>
        <end position="155"/>
    </location>
</feature>
<evidence type="ECO:0000313" key="3">
    <source>
        <dbReference type="Proteomes" id="UP000253868"/>
    </source>
</evidence>
<evidence type="ECO:0000256" key="1">
    <source>
        <dbReference type="SAM" id="Phobius"/>
    </source>
</evidence>
<dbReference type="OrthoDB" id="3873591at2"/>
<proteinExistence type="predicted"/>
<dbReference type="KEGG" id="spad:DVK44_01405"/>
<keyword evidence="1" id="KW-0472">Membrane</keyword>
<dbReference type="InterPro" id="IPR033458">
    <property type="entry name" value="DUF5134"/>
</dbReference>
<dbReference type="AlphaFoldDB" id="A0A345HIM3"/>
<reference evidence="3" key="1">
    <citation type="submission" date="2018-07" db="EMBL/GenBank/DDBJ databases">
        <authorList>
            <person name="Zhao J."/>
        </authorList>
    </citation>
    <scope>NUCLEOTIDE SEQUENCE [LARGE SCALE GENOMIC DNA]</scope>
    <source>
        <strain evidence="3">GSSD-12</strain>
    </source>
</reference>
<keyword evidence="1" id="KW-1133">Transmembrane helix</keyword>
<evidence type="ECO:0000313" key="2">
    <source>
        <dbReference type="EMBL" id="AXG76547.1"/>
    </source>
</evidence>
<feature type="transmembrane region" description="Helical" evidence="1">
    <location>
        <begin position="103"/>
        <end position="122"/>
    </location>
</feature>
<feature type="transmembrane region" description="Helical" evidence="1">
    <location>
        <begin position="38"/>
        <end position="56"/>
    </location>
</feature>
<accession>A0A345HIM3</accession>
<dbReference type="Pfam" id="PF17197">
    <property type="entry name" value="DUF5134"/>
    <property type="match status" value="1"/>
</dbReference>
<dbReference type="RefSeq" id="WP_114657892.1">
    <property type="nucleotide sequence ID" value="NZ_CP031194.1"/>
</dbReference>
<name>A0A345HIM3_9ACTN</name>
<protein>
    <submittedName>
        <fullName evidence="2">DUF5134 domain-containing protein</fullName>
    </submittedName>
</protein>
<keyword evidence="1" id="KW-0812">Transmembrane</keyword>
<dbReference type="Proteomes" id="UP000253868">
    <property type="component" value="Chromosome"/>
</dbReference>
<gene>
    <name evidence="2" type="ORF">DVK44_01405</name>
</gene>
<dbReference type="EMBL" id="CP031194">
    <property type="protein sequence ID" value="AXG76547.1"/>
    <property type="molecule type" value="Genomic_DNA"/>
</dbReference>
<organism evidence="2 3">
    <name type="scientific">Streptomyces paludis</name>
    <dbReference type="NCBI Taxonomy" id="2282738"/>
    <lineage>
        <taxon>Bacteria</taxon>
        <taxon>Bacillati</taxon>
        <taxon>Actinomycetota</taxon>
        <taxon>Actinomycetes</taxon>
        <taxon>Kitasatosporales</taxon>
        <taxon>Streptomycetaceae</taxon>
        <taxon>Streptomyces</taxon>
    </lineage>
</organism>